<proteinExistence type="predicted"/>
<reference evidence="1" key="1">
    <citation type="submission" date="2021-02" db="EMBL/GenBank/DDBJ databases">
        <authorList>
            <person name="Nowell W R."/>
        </authorList>
    </citation>
    <scope>NUCLEOTIDE SEQUENCE</scope>
</reference>
<organism evidence="1 2">
    <name type="scientific">Adineta steineri</name>
    <dbReference type="NCBI Taxonomy" id="433720"/>
    <lineage>
        <taxon>Eukaryota</taxon>
        <taxon>Metazoa</taxon>
        <taxon>Spiralia</taxon>
        <taxon>Gnathifera</taxon>
        <taxon>Rotifera</taxon>
        <taxon>Eurotatoria</taxon>
        <taxon>Bdelloidea</taxon>
        <taxon>Adinetida</taxon>
        <taxon>Adinetidae</taxon>
        <taxon>Adineta</taxon>
    </lineage>
</organism>
<comment type="caution">
    <text evidence="1">The sequence shown here is derived from an EMBL/GenBank/DDBJ whole genome shotgun (WGS) entry which is preliminary data.</text>
</comment>
<dbReference type="Proteomes" id="UP000663868">
    <property type="component" value="Unassembled WGS sequence"/>
</dbReference>
<evidence type="ECO:0000313" key="1">
    <source>
        <dbReference type="EMBL" id="CAF4291084.1"/>
    </source>
</evidence>
<gene>
    <name evidence="1" type="ORF">KXQ929_LOCUS44989</name>
</gene>
<protein>
    <submittedName>
        <fullName evidence="1">Uncharacterized protein</fullName>
    </submittedName>
</protein>
<name>A0A820HBX2_9BILA</name>
<dbReference type="EMBL" id="CAJOBB010013479">
    <property type="protein sequence ID" value="CAF4291084.1"/>
    <property type="molecule type" value="Genomic_DNA"/>
</dbReference>
<accession>A0A820HBX2</accession>
<feature type="non-terminal residue" evidence="1">
    <location>
        <position position="1"/>
    </location>
</feature>
<evidence type="ECO:0000313" key="2">
    <source>
        <dbReference type="Proteomes" id="UP000663868"/>
    </source>
</evidence>
<sequence length="71" mass="8165">NRVLIFIAECVSKYIVENGILLRISNETYHIMCQRICIYLIQNIVAVAVLSDGYFEVLKADASYRHNSEIN</sequence>
<dbReference type="AlphaFoldDB" id="A0A820HBX2"/>